<dbReference type="GO" id="GO:0005524">
    <property type="term" value="F:ATP binding"/>
    <property type="evidence" value="ECO:0007669"/>
    <property type="project" value="UniProtKB-KW"/>
</dbReference>
<dbReference type="Gene3D" id="3.40.50.300">
    <property type="entry name" value="P-loop containing nucleotide triphosphate hydrolases"/>
    <property type="match status" value="1"/>
</dbReference>
<dbReference type="PANTHER" id="PTHR43394:SF1">
    <property type="entry name" value="ATP-BINDING CASSETTE SUB-FAMILY B MEMBER 10, MITOCHONDRIAL"/>
    <property type="match status" value="1"/>
</dbReference>
<evidence type="ECO:0000256" key="1">
    <source>
        <dbReference type="ARBA" id="ARBA00004651"/>
    </source>
</evidence>
<evidence type="ECO:0000256" key="3">
    <source>
        <dbReference type="ARBA" id="ARBA00022475"/>
    </source>
</evidence>
<evidence type="ECO:0000256" key="8">
    <source>
        <dbReference type="ARBA" id="ARBA00023136"/>
    </source>
</evidence>
<dbReference type="GO" id="GO:0016887">
    <property type="term" value="F:ATP hydrolysis activity"/>
    <property type="evidence" value="ECO:0007669"/>
    <property type="project" value="InterPro"/>
</dbReference>
<keyword evidence="13" id="KW-1185">Reference proteome</keyword>
<name>A0A7X2XVW0_9LACO</name>
<evidence type="ECO:0000256" key="6">
    <source>
        <dbReference type="ARBA" id="ARBA00022840"/>
    </source>
</evidence>
<evidence type="ECO:0000259" key="11">
    <source>
        <dbReference type="PROSITE" id="PS50929"/>
    </source>
</evidence>
<dbReference type="Pfam" id="PF00664">
    <property type="entry name" value="ABC_membrane"/>
    <property type="match status" value="1"/>
</dbReference>
<comment type="subcellular location">
    <subcellularLocation>
        <location evidence="1">Cell membrane</location>
        <topology evidence="1">Multi-pass membrane protein</topology>
    </subcellularLocation>
</comment>
<keyword evidence="3" id="KW-1003">Cell membrane</keyword>
<feature type="domain" description="ABC transmembrane type-1" evidence="11">
    <location>
        <begin position="17"/>
        <end position="297"/>
    </location>
</feature>
<evidence type="ECO:0000256" key="9">
    <source>
        <dbReference type="SAM" id="Phobius"/>
    </source>
</evidence>
<keyword evidence="2" id="KW-0813">Transport</keyword>
<dbReference type="RefSeq" id="WP_343031815.1">
    <property type="nucleotide sequence ID" value="NZ_WNJO01000005.1"/>
</dbReference>
<keyword evidence="7 9" id="KW-1133">Transmembrane helix</keyword>
<evidence type="ECO:0000256" key="2">
    <source>
        <dbReference type="ARBA" id="ARBA00022448"/>
    </source>
</evidence>
<keyword evidence="8 9" id="KW-0472">Membrane</keyword>
<keyword evidence="4 9" id="KW-0812">Transmembrane</keyword>
<evidence type="ECO:0000313" key="13">
    <source>
        <dbReference type="Proteomes" id="UP000466388"/>
    </source>
</evidence>
<accession>A0A7X2XVW0</accession>
<dbReference type="SUPFAM" id="SSF90123">
    <property type="entry name" value="ABC transporter transmembrane region"/>
    <property type="match status" value="1"/>
</dbReference>
<dbReference type="Proteomes" id="UP000466388">
    <property type="component" value="Unassembled WGS sequence"/>
</dbReference>
<feature type="domain" description="ABC transporter" evidence="10">
    <location>
        <begin position="332"/>
        <end position="567"/>
    </location>
</feature>
<dbReference type="PROSITE" id="PS50893">
    <property type="entry name" value="ABC_TRANSPORTER_2"/>
    <property type="match status" value="1"/>
</dbReference>
<dbReference type="InterPro" id="IPR003439">
    <property type="entry name" value="ABC_transporter-like_ATP-bd"/>
</dbReference>
<gene>
    <name evidence="12" type="ORF">GM612_05110</name>
</gene>
<dbReference type="GO" id="GO:0015421">
    <property type="term" value="F:ABC-type oligopeptide transporter activity"/>
    <property type="evidence" value="ECO:0007669"/>
    <property type="project" value="TreeGrafter"/>
</dbReference>
<feature type="transmembrane region" description="Helical" evidence="9">
    <location>
        <begin position="53"/>
        <end position="77"/>
    </location>
</feature>
<dbReference type="PANTHER" id="PTHR43394">
    <property type="entry name" value="ATP-DEPENDENT PERMEASE MDL1, MITOCHONDRIAL"/>
    <property type="match status" value="1"/>
</dbReference>
<dbReference type="AlphaFoldDB" id="A0A7X2XVW0"/>
<dbReference type="SMART" id="SM00382">
    <property type="entry name" value="AAA"/>
    <property type="match status" value="1"/>
</dbReference>
<dbReference type="EMBL" id="WNJO01000005">
    <property type="protein sequence ID" value="MTV82030.1"/>
    <property type="molecule type" value="Genomic_DNA"/>
</dbReference>
<dbReference type="Pfam" id="PF00005">
    <property type="entry name" value="ABC_tran"/>
    <property type="match status" value="1"/>
</dbReference>
<keyword evidence="6 12" id="KW-0067">ATP-binding</keyword>
<dbReference type="Gene3D" id="1.20.1560.10">
    <property type="entry name" value="ABC transporter type 1, transmembrane domain"/>
    <property type="match status" value="1"/>
</dbReference>
<dbReference type="GO" id="GO:0005886">
    <property type="term" value="C:plasma membrane"/>
    <property type="evidence" value="ECO:0007669"/>
    <property type="project" value="UniProtKB-SubCell"/>
</dbReference>
<evidence type="ECO:0000256" key="4">
    <source>
        <dbReference type="ARBA" id="ARBA00022692"/>
    </source>
</evidence>
<sequence length="578" mass="64185">MLRTLLSSVREYRWQTIITPLMVVGESAIEVLLPFLMAAIIDQGIQPGNMSVIIHVGIILLLMSVVSLTLGAGASWFSSQAAAGFSKNLRHDLFNQIQTFSFQNLDHFATSSLVTRLTTDITNIQTAYQMLIRIAVRAPSLLLFSIIMAFLVSAQAGWLFVCVIPILATGLFWIVKKSRPLFRQVFRGYDQLNRVVRENLRGIRVVKTYGQQAAEIDKFHRSAHNIAQVFSHAQRIVANNMPLMQFVINTTMLILSWMGAKLIVGHQLQVGQFVSLFTYSMSILFSLNMFAMIFSQLSVSQASAERVVEVLTTKPDIVAKTNAIEDVADGSIEFDHVTFSYPGTDDDQLKNVNLRIKAGAVVGIIGETGTSKTTLVSLIPRLYDVTSGVVRVGGQDVRNYELKTLRDQVAMVLQNTILFSGTIRENLKWGDAEATDEQLNEVLQQAQAKDFVDALPDGLDTNLEQTGQNVSGGQRQRLTIARALLKHPKILILDNATSATDSQTEARIRQAFKTDLPNVTKLMITQRVASIIDADQIIIMKRGGIEAVGTHEELMQTNQWYQQLYQAQQKQSGGGDHE</sequence>
<dbReference type="InterPro" id="IPR017871">
    <property type="entry name" value="ABC_transporter-like_CS"/>
</dbReference>
<reference evidence="12 13" key="1">
    <citation type="submission" date="2019-11" db="EMBL/GenBank/DDBJ databases">
        <title>Lactobacillus sp. nov. CRM56-3, isolated from fermented tea leaves.</title>
        <authorList>
            <person name="Phuengjayaem S."/>
            <person name="Tanasupawat S."/>
        </authorList>
    </citation>
    <scope>NUCLEOTIDE SEQUENCE [LARGE SCALE GENOMIC DNA]</scope>
    <source>
        <strain evidence="12 13">CRM56-3</strain>
    </source>
</reference>
<organism evidence="12 13">
    <name type="scientific">Secundilactobacillus folii</name>
    <dbReference type="NCBI Taxonomy" id="2678357"/>
    <lineage>
        <taxon>Bacteria</taxon>
        <taxon>Bacillati</taxon>
        <taxon>Bacillota</taxon>
        <taxon>Bacilli</taxon>
        <taxon>Lactobacillales</taxon>
        <taxon>Lactobacillaceae</taxon>
        <taxon>Secundilactobacillus</taxon>
    </lineage>
</organism>
<protein>
    <submittedName>
        <fullName evidence="12">ATP-binding cassette domain-containing protein</fullName>
    </submittedName>
</protein>
<evidence type="ECO:0000256" key="7">
    <source>
        <dbReference type="ARBA" id="ARBA00022989"/>
    </source>
</evidence>
<dbReference type="InterPro" id="IPR039421">
    <property type="entry name" value="Type_1_exporter"/>
</dbReference>
<dbReference type="InterPro" id="IPR027417">
    <property type="entry name" value="P-loop_NTPase"/>
</dbReference>
<evidence type="ECO:0000259" key="10">
    <source>
        <dbReference type="PROSITE" id="PS50893"/>
    </source>
</evidence>
<evidence type="ECO:0000313" key="12">
    <source>
        <dbReference type="EMBL" id="MTV82030.1"/>
    </source>
</evidence>
<dbReference type="InterPro" id="IPR036640">
    <property type="entry name" value="ABC1_TM_sf"/>
</dbReference>
<dbReference type="InterPro" id="IPR003593">
    <property type="entry name" value="AAA+_ATPase"/>
</dbReference>
<keyword evidence="5" id="KW-0547">Nucleotide-binding</keyword>
<dbReference type="SUPFAM" id="SSF52540">
    <property type="entry name" value="P-loop containing nucleoside triphosphate hydrolases"/>
    <property type="match status" value="1"/>
</dbReference>
<dbReference type="InterPro" id="IPR011527">
    <property type="entry name" value="ABC1_TM_dom"/>
</dbReference>
<feature type="transmembrane region" description="Helical" evidence="9">
    <location>
        <begin position="134"/>
        <end position="152"/>
    </location>
</feature>
<dbReference type="FunFam" id="3.40.50.300:FF:000221">
    <property type="entry name" value="Multidrug ABC transporter ATP-binding protein"/>
    <property type="match status" value="1"/>
</dbReference>
<dbReference type="CDD" id="cd18548">
    <property type="entry name" value="ABC_6TM_Tm287_like"/>
    <property type="match status" value="1"/>
</dbReference>
<dbReference type="PROSITE" id="PS50929">
    <property type="entry name" value="ABC_TM1F"/>
    <property type="match status" value="1"/>
</dbReference>
<feature type="transmembrane region" description="Helical" evidence="9">
    <location>
        <begin position="243"/>
        <end position="264"/>
    </location>
</feature>
<proteinExistence type="predicted"/>
<comment type="caution">
    <text evidence="12">The sequence shown here is derived from an EMBL/GenBank/DDBJ whole genome shotgun (WGS) entry which is preliminary data.</text>
</comment>
<feature type="transmembrane region" description="Helical" evidence="9">
    <location>
        <begin position="21"/>
        <end position="41"/>
    </location>
</feature>
<feature type="transmembrane region" description="Helical" evidence="9">
    <location>
        <begin position="276"/>
        <end position="294"/>
    </location>
</feature>
<feature type="transmembrane region" description="Helical" evidence="9">
    <location>
        <begin position="158"/>
        <end position="175"/>
    </location>
</feature>
<evidence type="ECO:0000256" key="5">
    <source>
        <dbReference type="ARBA" id="ARBA00022741"/>
    </source>
</evidence>
<dbReference type="PROSITE" id="PS00211">
    <property type="entry name" value="ABC_TRANSPORTER_1"/>
    <property type="match status" value="1"/>
</dbReference>